<dbReference type="Proteomes" id="UP000272428">
    <property type="component" value="Unassembled WGS sequence"/>
</dbReference>
<comment type="caution">
    <text evidence="2">The sequence shown here is derived from an EMBL/GenBank/DDBJ whole genome shotgun (WGS) entry which is preliminary data.</text>
</comment>
<proteinExistence type="predicted"/>
<dbReference type="PROSITE" id="PS51257">
    <property type="entry name" value="PROKAR_LIPOPROTEIN"/>
    <property type="match status" value="1"/>
</dbReference>
<evidence type="ECO:0000313" key="2">
    <source>
        <dbReference type="EMBL" id="RKS96539.1"/>
    </source>
</evidence>
<dbReference type="RefSeq" id="WP_170149034.1">
    <property type="nucleotide sequence ID" value="NZ_RBXB01000003.1"/>
</dbReference>
<keyword evidence="3" id="KW-1185">Reference proteome</keyword>
<protein>
    <recommendedName>
        <fullName evidence="4">Quinol oxidase subunit 4</fullName>
    </recommendedName>
</protein>
<evidence type="ECO:0008006" key="4">
    <source>
        <dbReference type="Google" id="ProtNLM"/>
    </source>
</evidence>
<dbReference type="AlphaFoldDB" id="A0A495SAG3"/>
<accession>A0A495SAG3</accession>
<evidence type="ECO:0000256" key="1">
    <source>
        <dbReference type="SAM" id="MobiDB-lite"/>
    </source>
</evidence>
<dbReference type="EMBL" id="RBXB01000003">
    <property type="protein sequence ID" value="RKS96539.1"/>
    <property type="molecule type" value="Genomic_DNA"/>
</dbReference>
<gene>
    <name evidence="2" type="ORF">BCF58_2966</name>
</gene>
<reference evidence="2 3" key="1">
    <citation type="submission" date="2018-10" db="EMBL/GenBank/DDBJ databases">
        <title>Genomic Encyclopedia of Archaeal and Bacterial Type Strains, Phase II (KMG-II): from individual species to whole genera.</title>
        <authorList>
            <person name="Goeker M."/>
        </authorList>
    </citation>
    <scope>NUCLEOTIDE SEQUENCE [LARGE SCALE GENOMIC DNA]</scope>
    <source>
        <strain evidence="2 3">DSM 14219</strain>
    </source>
</reference>
<name>A0A495SAG3_9FLAO</name>
<evidence type="ECO:0000313" key="3">
    <source>
        <dbReference type="Proteomes" id="UP000272428"/>
    </source>
</evidence>
<feature type="region of interest" description="Disordered" evidence="1">
    <location>
        <begin position="27"/>
        <end position="56"/>
    </location>
</feature>
<sequence length="56" mass="5931">MKLIKKIGAIALIGLFITSCVPRLKPNGNHGLPPGQVKKATGAKSAKQYAPGQYKK</sequence>
<organism evidence="2 3">
    <name type="scientific">Chryseobacterium defluvii</name>
    <dbReference type="NCBI Taxonomy" id="160396"/>
    <lineage>
        <taxon>Bacteria</taxon>
        <taxon>Pseudomonadati</taxon>
        <taxon>Bacteroidota</taxon>
        <taxon>Flavobacteriia</taxon>
        <taxon>Flavobacteriales</taxon>
        <taxon>Weeksellaceae</taxon>
        <taxon>Chryseobacterium group</taxon>
        <taxon>Chryseobacterium</taxon>
    </lineage>
</organism>